<feature type="transmembrane region" description="Helical" evidence="4">
    <location>
        <begin position="130"/>
        <end position="156"/>
    </location>
</feature>
<dbReference type="PROSITE" id="PS50850">
    <property type="entry name" value="MFS"/>
    <property type="match status" value="1"/>
</dbReference>
<dbReference type="Proteomes" id="UP000078240">
    <property type="component" value="Unassembled WGS sequence"/>
</dbReference>
<feature type="region of interest" description="Disordered" evidence="3">
    <location>
        <begin position="1"/>
        <end position="26"/>
    </location>
</feature>
<dbReference type="AlphaFoldDB" id="A0A179GNX2"/>
<dbReference type="InterPro" id="IPR050327">
    <property type="entry name" value="Proton-linked_MCT"/>
</dbReference>
<evidence type="ECO:0000256" key="4">
    <source>
        <dbReference type="SAM" id="Phobius"/>
    </source>
</evidence>
<comment type="subcellular location">
    <subcellularLocation>
        <location evidence="1">Membrane</location>
        <topology evidence="1">Multi-pass membrane protein</topology>
    </subcellularLocation>
</comment>
<feature type="transmembrane region" description="Helical" evidence="4">
    <location>
        <begin position="276"/>
        <end position="293"/>
    </location>
</feature>
<feature type="transmembrane region" description="Helical" evidence="4">
    <location>
        <begin position="105"/>
        <end position="124"/>
    </location>
</feature>
<feature type="transmembrane region" description="Helical" evidence="4">
    <location>
        <begin position="331"/>
        <end position="355"/>
    </location>
</feature>
<accession>A0A179GNX2</accession>
<dbReference type="InterPro" id="IPR036259">
    <property type="entry name" value="MFS_trans_sf"/>
</dbReference>
<name>A0A179GNX2_PURLI</name>
<feature type="transmembrane region" description="Helical" evidence="4">
    <location>
        <begin position="197"/>
        <end position="219"/>
    </location>
</feature>
<gene>
    <name evidence="6" type="ORF">VFPBJ_05190</name>
</gene>
<reference evidence="6 7" key="1">
    <citation type="submission" date="2016-01" db="EMBL/GenBank/DDBJ databases">
        <title>Biosynthesis of antibiotic leucinostatins and their inhibition on Phytophthora in bio-control Purpureocillium lilacinum.</title>
        <authorList>
            <person name="Wang G."/>
            <person name="Liu Z."/>
            <person name="Lin R."/>
            <person name="Li E."/>
            <person name="Mao Z."/>
            <person name="Ling J."/>
            <person name="Yin W."/>
            <person name="Xie B."/>
        </authorList>
    </citation>
    <scope>NUCLEOTIDE SEQUENCE [LARGE SCALE GENOMIC DNA]</scope>
    <source>
        <strain evidence="6">PLBJ-1</strain>
    </source>
</reference>
<dbReference type="InterPro" id="IPR011701">
    <property type="entry name" value="MFS"/>
</dbReference>
<feature type="transmembrane region" description="Helical" evidence="4">
    <location>
        <begin position="240"/>
        <end position="264"/>
    </location>
</feature>
<keyword evidence="4" id="KW-0812">Transmembrane</keyword>
<feature type="domain" description="Major facilitator superfamily (MFS) profile" evidence="5">
    <location>
        <begin position="40"/>
        <end position="429"/>
    </location>
</feature>
<dbReference type="Gene3D" id="1.20.1250.20">
    <property type="entry name" value="MFS general substrate transporter like domains"/>
    <property type="match status" value="2"/>
</dbReference>
<feature type="transmembrane region" description="Helical" evidence="4">
    <location>
        <begin position="78"/>
        <end position="98"/>
    </location>
</feature>
<evidence type="ECO:0000256" key="2">
    <source>
        <dbReference type="ARBA" id="ARBA00006727"/>
    </source>
</evidence>
<dbReference type="GO" id="GO:0022857">
    <property type="term" value="F:transmembrane transporter activity"/>
    <property type="evidence" value="ECO:0007669"/>
    <property type="project" value="InterPro"/>
</dbReference>
<feature type="transmembrane region" description="Helical" evidence="4">
    <location>
        <begin position="401"/>
        <end position="420"/>
    </location>
</feature>
<dbReference type="PANTHER" id="PTHR11360:SF130">
    <property type="entry name" value="MAJOR FACILITATOR SUPERFAMILY (MFS) PROFILE DOMAIN-CONTAINING PROTEIN-RELATED"/>
    <property type="match status" value="1"/>
</dbReference>
<feature type="transmembrane region" description="Helical" evidence="4">
    <location>
        <begin position="168"/>
        <end position="191"/>
    </location>
</feature>
<dbReference type="InterPro" id="IPR020846">
    <property type="entry name" value="MFS_dom"/>
</dbReference>
<dbReference type="PANTHER" id="PTHR11360">
    <property type="entry name" value="MONOCARBOXYLATE TRANSPORTER"/>
    <property type="match status" value="1"/>
</dbReference>
<feature type="transmembrane region" description="Helical" evidence="4">
    <location>
        <begin position="367"/>
        <end position="389"/>
    </location>
</feature>
<keyword evidence="4" id="KW-0472">Membrane</keyword>
<protein>
    <submittedName>
        <fullName evidence="6">Monocarboxylate permease</fullName>
    </submittedName>
</protein>
<sequence>MRAETHKRRAFEHEPEENLGQLRPHSNAQADPVPDGGLNAWLHVLLVHIVFFNTWGVANGYGIFQQYYTETLDQSESSISWIGSVQVFLLFFIGVPAGRLTDAGYFRLVFSCGVFLQVLGLLMTSFCKTYWQIFLAQSVCLGLGNGATFCPGLAVLSQYFDKRRSFAVGLAAAGAAVGGLVYPVLINWLSINHAVGFPWAVRISAFIMLSTYIPCLLWFKPRLAPRTSGPWIDTSAFLELPFIFFSLSMFLNFWGLYLAFFYLGTFARDRIGVAEPVYLLMILNGVGIFGRVLPTIVADKWTGRFNILIPLSLLASLLMYCWAAVVSKAGLFVFAGIYGFIAAALQALFPGVATTMTPDPNRTGTRVGMILGFVSFANLTGPAICGVLIRKEDGNYFGAQMFAASSILLGAFMALAARVAQTGLVMRVKA</sequence>
<feature type="compositionally biased region" description="Basic residues" evidence="3">
    <location>
        <begin position="1"/>
        <end position="10"/>
    </location>
</feature>
<organism evidence="6 7">
    <name type="scientific">Purpureocillium lilacinum</name>
    <name type="common">Paecilomyces lilacinus</name>
    <dbReference type="NCBI Taxonomy" id="33203"/>
    <lineage>
        <taxon>Eukaryota</taxon>
        <taxon>Fungi</taxon>
        <taxon>Dikarya</taxon>
        <taxon>Ascomycota</taxon>
        <taxon>Pezizomycotina</taxon>
        <taxon>Sordariomycetes</taxon>
        <taxon>Hypocreomycetidae</taxon>
        <taxon>Hypocreales</taxon>
        <taxon>Ophiocordycipitaceae</taxon>
        <taxon>Purpureocillium</taxon>
    </lineage>
</organism>
<evidence type="ECO:0000256" key="1">
    <source>
        <dbReference type="ARBA" id="ARBA00004141"/>
    </source>
</evidence>
<keyword evidence="4" id="KW-1133">Transmembrane helix</keyword>
<dbReference type="EMBL" id="LSBH01000004">
    <property type="protein sequence ID" value="OAQ79605.1"/>
    <property type="molecule type" value="Genomic_DNA"/>
</dbReference>
<comment type="caution">
    <text evidence="6">The sequence shown here is derived from an EMBL/GenBank/DDBJ whole genome shotgun (WGS) entry which is preliminary data.</text>
</comment>
<evidence type="ECO:0000256" key="3">
    <source>
        <dbReference type="SAM" id="MobiDB-lite"/>
    </source>
</evidence>
<dbReference type="Pfam" id="PF07690">
    <property type="entry name" value="MFS_1"/>
    <property type="match status" value="1"/>
</dbReference>
<dbReference type="GO" id="GO:0016020">
    <property type="term" value="C:membrane"/>
    <property type="evidence" value="ECO:0007669"/>
    <property type="project" value="UniProtKB-SubCell"/>
</dbReference>
<comment type="similarity">
    <text evidence="2">Belongs to the major facilitator superfamily. Monocarboxylate porter (TC 2.A.1.13) family.</text>
</comment>
<evidence type="ECO:0000259" key="5">
    <source>
        <dbReference type="PROSITE" id="PS50850"/>
    </source>
</evidence>
<proteinExistence type="inferred from homology"/>
<feature type="transmembrane region" description="Helical" evidence="4">
    <location>
        <begin position="305"/>
        <end position="325"/>
    </location>
</feature>
<dbReference type="SUPFAM" id="SSF103473">
    <property type="entry name" value="MFS general substrate transporter"/>
    <property type="match status" value="1"/>
</dbReference>
<evidence type="ECO:0000313" key="7">
    <source>
        <dbReference type="Proteomes" id="UP000078240"/>
    </source>
</evidence>
<feature type="transmembrane region" description="Helical" evidence="4">
    <location>
        <begin position="40"/>
        <end position="58"/>
    </location>
</feature>
<evidence type="ECO:0000313" key="6">
    <source>
        <dbReference type="EMBL" id="OAQ79605.1"/>
    </source>
</evidence>